<keyword evidence="1" id="KW-1133">Transmembrane helix</keyword>
<reference evidence="4" key="1">
    <citation type="submission" date="2016-10" db="EMBL/GenBank/DDBJ databases">
        <authorList>
            <person name="de Groot N.N."/>
        </authorList>
    </citation>
    <scope>NUCLEOTIDE SEQUENCE [LARGE SCALE GENOMIC DNA]</scope>
    <source>
        <strain evidence="4">CGMCC 1.10697</strain>
    </source>
</reference>
<dbReference type="InterPro" id="IPR012551">
    <property type="entry name" value="DUF1707_SHOCT-like"/>
</dbReference>
<organism evidence="4 5">
    <name type="scientific">Nocardioides alpinus</name>
    <dbReference type="NCBI Taxonomy" id="748909"/>
    <lineage>
        <taxon>Bacteria</taxon>
        <taxon>Bacillati</taxon>
        <taxon>Actinomycetota</taxon>
        <taxon>Actinomycetes</taxon>
        <taxon>Propionibacteriales</taxon>
        <taxon>Nocardioidaceae</taxon>
        <taxon>Nocardioides</taxon>
    </lineage>
</organism>
<dbReference type="OrthoDB" id="3534574at2"/>
<dbReference type="AlphaFoldDB" id="A0A1I0YEK3"/>
<name>A0A1I0YEK3_9ACTN</name>
<dbReference type="Pfam" id="PF08044">
    <property type="entry name" value="DUF1707"/>
    <property type="match status" value="1"/>
</dbReference>
<evidence type="ECO:0000313" key="4">
    <source>
        <dbReference type="EMBL" id="SFB10940.1"/>
    </source>
</evidence>
<evidence type="ECO:0000313" key="5">
    <source>
        <dbReference type="Proteomes" id="UP000199113"/>
    </source>
</evidence>
<evidence type="ECO:0000313" key="3">
    <source>
        <dbReference type="EMBL" id="PKH38906.1"/>
    </source>
</evidence>
<reference evidence="3 6" key="2">
    <citation type="submission" date="2017-12" db="EMBL/GenBank/DDBJ databases">
        <title>Pharmacopeia of the Arctic Ocean.</title>
        <authorList>
            <person name="Collins E."/>
            <person name="Ducluzeau A.-L."/>
        </authorList>
    </citation>
    <scope>NUCLEOTIDE SEQUENCE [LARGE SCALE GENOMIC DNA]</scope>
    <source>
        <strain evidence="3 6">DSM 23325</strain>
    </source>
</reference>
<evidence type="ECO:0000259" key="2">
    <source>
        <dbReference type="Pfam" id="PF08044"/>
    </source>
</evidence>
<gene>
    <name evidence="3" type="ORF">CXG46_14285</name>
    <name evidence="4" type="ORF">SAMN05192575_103424</name>
</gene>
<dbReference type="EMBL" id="FOKC01000003">
    <property type="protein sequence ID" value="SFB10940.1"/>
    <property type="molecule type" value="Genomic_DNA"/>
</dbReference>
<dbReference type="STRING" id="748909.SAMN05192575_103424"/>
<keyword evidence="1" id="KW-0812">Transmembrane</keyword>
<dbReference type="Proteomes" id="UP000233565">
    <property type="component" value="Unassembled WGS sequence"/>
</dbReference>
<evidence type="ECO:0000313" key="6">
    <source>
        <dbReference type="Proteomes" id="UP000233565"/>
    </source>
</evidence>
<keyword evidence="6" id="KW-1185">Reference proteome</keyword>
<proteinExistence type="predicted"/>
<keyword evidence="1" id="KW-0472">Membrane</keyword>
<evidence type="ECO:0000256" key="1">
    <source>
        <dbReference type="SAM" id="Phobius"/>
    </source>
</evidence>
<dbReference type="RefSeq" id="WP_091197928.1">
    <property type="nucleotide sequence ID" value="NZ_FOKC01000003.1"/>
</dbReference>
<sequence>MGDFRARDADRDRAVETIEAAYVDGQLGDADRELRVSRALSAETLDELTGLTRDLQGAAAHEVVRPAPLSPAQLHAVASDRRPARTGLVVAGVVAAVVGVLALVPLVFLSTGNSDWTSSTGIDAPAVSSQAAAAEPASFEMTPGQVRRFLRAYEKRFGTLEAFEVGFFPQRVGVQVPVRGARPRMERWTWDGDWRQDTTAAAVRGPSQRVDAGAIDVRRLFANIEVAEQGLDVEEGRFTHALLVRWNGEPTELNIYVGNELGESGYLSTTPAGEVQRRHPYAP</sequence>
<dbReference type="Proteomes" id="UP000199113">
    <property type="component" value="Unassembled WGS sequence"/>
</dbReference>
<feature type="domain" description="DUF1707" evidence="2">
    <location>
        <begin position="5"/>
        <end position="56"/>
    </location>
</feature>
<feature type="transmembrane region" description="Helical" evidence="1">
    <location>
        <begin position="88"/>
        <end position="109"/>
    </location>
</feature>
<accession>A0A1I0YEK3</accession>
<dbReference type="EMBL" id="PJBV01000032">
    <property type="protein sequence ID" value="PKH38906.1"/>
    <property type="molecule type" value="Genomic_DNA"/>
</dbReference>
<protein>
    <submittedName>
        <fullName evidence="3">DUF1707 domain-containing protein</fullName>
    </submittedName>
</protein>